<dbReference type="GO" id="GO:0022857">
    <property type="term" value="F:transmembrane transporter activity"/>
    <property type="evidence" value="ECO:0007669"/>
    <property type="project" value="InterPro"/>
</dbReference>
<gene>
    <name evidence="10" type="ORF">JD77_05698</name>
</gene>
<feature type="transmembrane region" description="Helical" evidence="9">
    <location>
        <begin position="41"/>
        <end position="62"/>
    </location>
</feature>
<reference evidence="10 11" key="1">
    <citation type="submission" date="2019-07" db="EMBL/GenBank/DDBJ databases">
        <title>R&amp;d 2014.</title>
        <authorList>
            <person name="Klenk H.-P."/>
        </authorList>
    </citation>
    <scope>NUCLEOTIDE SEQUENCE [LARGE SCALE GENOMIC DNA]</scope>
    <source>
        <strain evidence="10 11">DSM 43868</strain>
    </source>
</reference>
<dbReference type="EMBL" id="VLKE01000001">
    <property type="protein sequence ID" value="TWH70673.1"/>
    <property type="molecule type" value="Genomic_DNA"/>
</dbReference>
<feature type="transmembrane region" description="Helical" evidence="9">
    <location>
        <begin position="302"/>
        <end position="321"/>
    </location>
</feature>
<dbReference type="InterPro" id="IPR001248">
    <property type="entry name" value="Pur-cyt_permease"/>
</dbReference>
<evidence type="ECO:0000256" key="3">
    <source>
        <dbReference type="ARBA" id="ARBA00022448"/>
    </source>
</evidence>
<feature type="transmembrane region" description="Helical" evidence="9">
    <location>
        <begin position="260"/>
        <end position="282"/>
    </location>
</feature>
<feature type="transmembrane region" description="Helical" evidence="9">
    <location>
        <begin position="184"/>
        <end position="203"/>
    </location>
</feature>
<dbReference type="PANTHER" id="PTHR31806:SF1">
    <property type="entry name" value="PURINE-CYTOSINE PERMEASE FCY2-RELATED"/>
    <property type="match status" value="1"/>
</dbReference>
<feature type="transmembrane region" description="Helical" evidence="9">
    <location>
        <begin position="215"/>
        <end position="239"/>
    </location>
</feature>
<accession>A0A562IJ00</accession>
<sequence length="501" mass="52343">MGQQEALLENPRHESELRQPLTFEQHGVDRIPEAERKSTPWTFFTVCTGASFTLGSVAFGWLPVSFGLSFWASLTSITVGTLIGLVPLVPLIVIGSRTATNNSTSSGAHFGVRGRLIGSIIGLGMMLLGTAIAIWSSGGVLVAGAARLLHTPTGSGALALTYTVLGLLSVLIAVYGYHLLVRTTLILMVFGVLTTLLLVAAFAGHVDVGYRGGQYALGSFTSTWLLSVFAVGVGGVMTMSTIAGDWTRYISSRRYPTSRLLPVGLLAVVLSYIVPMGIGALVSTAFVDPSAPFPQSLVTAAPGWYAILLIPMALFGGLGWTASNVYSSGLDLSAIVSRLTRANATTIVSIVSVGLVLAGSLVWNAADSLSAISLILLAASAPWAAVIGIGYLRCGGRYLPDDLQVFNRRQRGGAYWYTNGWNVPAVVAWAVGCGFGLLTVRTTLYTGPLANIANGIDVSFVGSFLLAGALYLGLETLRPGAGTTSQAPVTPSTPVIQNTTP</sequence>
<dbReference type="Pfam" id="PF02133">
    <property type="entry name" value="Transp_cyt_pur"/>
    <property type="match status" value="1"/>
</dbReference>
<keyword evidence="5 9" id="KW-1133">Transmembrane helix</keyword>
<dbReference type="Proteomes" id="UP000319825">
    <property type="component" value="Unassembled WGS sequence"/>
</dbReference>
<feature type="region of interest" description="Disordered" evidence="8">
    <location>
        <begin position="482"/>
        <end position="501"/>
    </location>
</feature>
<protein>
    <submittedName>
        <fullName evidence="10">Purine-cytosine permease-like protein</fullName>
    </submittedName>
</protein>
<comment type="subcellular location">
    <subcellularLocation>
        <location evidence="1">Membrane</location>
        <topology evidence="1">Multi-pass membrane protein</topology>
    </subcellularLocation>
</comment>
<feature type="transmembrane region" description="Helical" evidence="9">
    <location>
        <begin position="414"/>
        <end position="440"/>
    </location>
</feature>
<evidence type="ECO:0000256" key="9">
    <source>
        <dbReference type="SAM" id="Phobius"/>
    </source>
</evidence>
<dbReference type="InterPro" id="IPR026030">
    <property type="entry name" value="Pur-cyt_permease_Fcy2/21/22"/>
</dbReference>
<name>A0A562IJ00_MICOL</name>
<evidence type="ECO:0000256" key="5">
    <source>
        <dbReference type="ARBA" id="ARBA00022989"/>
    </source>
</evidence>
<comment type="caution">
    <text evidence="10">The sequence shown here is derived from an EMBL/GenBank/DDBJ whole genome shotgun (WGS) entry which is preliminary data.</text>
</comment>
<evidence type="ECO:0000313" key="10">
    <source>
        <dbReference type="EMBL" id="TWH70673.1"/>
    </source>
</evidence>
<comment type="similarity">
    <text evidence="2 7">Belongs to the purine-cytosine permease (2.A.39) family.</text>
</comment>
<evidence type="ECO:0000256" key="2">
    <source>
        <dbReference type="ARBA" id="ARBA00008974"/>
    </source>
</evidence>
<feature type="transmembrane region" description="Helical" evidence="9">
    <location>
        <begin position="369"/>
        <end position="393"/>
    </location>
</feature>
<evidence type="ECO:0000256" key="8">
    <source>
        <dbReference type="SAM" id="MobiDB-lite"/>
    </source>
</evidence>
<dbReference type="Gene3D" id="1.10.4160.10">
    <property type="entry name" value="Hydantoin permease"/>
    <property type="match status" value="1"/>
</dbReference>
<evidence type="ECO:0000256" key="4">
    <source>
        <dbReference type="ARBA" id="ARBA00022692"/>
    </source>
</evidence>
<feature type="transmembrane region" description="Helical" evidence="9">
    <location>
        <begin position="116"/>
        <end position="136"/>
    </location>
</feature>
<feature type="transmembrane region" description="Helical" evidence="9">
    <location>
        <begin position="452"/>
        <end position="474"/>
    </location>
</feature>
<proteinExistence type="inferred from homology"/>
<evidence type="ECO:0000256" key="1">
    <source>
        <dbReference type="ARBA" id="ARBA00004141"/>
    </source>
</evidence>
<dbReference type="AlphaFoldDB" id="A0A562IJ00"/>
<evidence type="ECO:0000256" key="7">
    <source>
        <dbReference type="PIRNR" id="PIRNR002744"/>
    </source>
</evidence>
<feature type="transmembrane region" description="Helical" evidence="9">
    <location>
        <begin position="156"/>
        <end position="177"/>
    </location>
</feature>
<keyword evidence="4 9" id="KW-0812">Transmembrane</keyword>
<keyword evidence="3 7" id="KW-0813">Transport</keyword>
<dbReference type="OrthoDB" id="9809167at2"/>
<dbReference type="GO" id="GO:0005886">
    <property type="term" value="C:plasma membrane"/>
    <property type="evidence" value="ECO:0007669"/>
    <property type="project" value="TreeGrafter"/>
</dbReference>
<feature type="transmembrane region" description="Helical" evidence="9">
    <location>
        <begin position="342"/>
        <end position="363"/>
    </location>
</feature>
<keyword evidence="6 7" id="KW-0472">Membrane</keyword>
<dbReference type="RefSeq" id="WP_145776903.1">
    <property type="nucleotide sequence ID" value="NZ_BAAATQ010000250.1"/>
</dbReference>
<dbReference type="PIRSF" id="PIRSF002744">
    <property type="entry name" value="Pur-cyt_permease"/>
    <property type="match status" value="1"/>
</dbReference>
<feature type="transmembrane region" description="Helical" evidence="9">
    <location>
        <begin position="68"/>
        <end position="95"/>
    </location>
</feature>
<keyword evidence="11" id="KW-1185">Reference proteome</keyword>
<evidence type="ECO:0000313" key="11">
    <source>
        <dbReference type="Proteomes" id="UP000319825"/>
    </source>
</evidence>
<evidence type="ECO:0000256" key="6">
    <source>
        <dbReference type="ARBA" id="ARBA00023136"/>
    </source>
</evidence>
<organism evidence="10 11">
    <name type="scientific">Micromonospora olivasterospora</name>
    <dbReference type="NCBI Taxonomy" id="1880"/>
    <lineage>
        <taxon>Bacteria</taxon>
        <taxon>Bacillati</taxon>
        <taxon>Actinomycetota</taxon>
        <taxon>Actinomycetes</taxon>
        <taxon>Micromonosporales</taxon>
        <taxon>Micromonosporaceae</taxon>
        <taxon>Micromonospora</taxon>
    </lineage>
</organism>
<dbReference type="PANTHER" id="PTHR31806">
    <property type="entry name" value="PURINE-CYTOSINE PERMEASE FCY2-RELATED"/>
    <property type="match status" value="1"/>
</dbReference>